<feature type="transmembrane region" description="Helical" evidence="6">
    <location>
        <begin position="175"/>
        <end position="195"/>
    </location>
</feature>
<dbReference type="SUPFAM" id="SSF103473">
    <property type="entry name" value="MFS general substrate transporter"/>
    <property type="match status" value="1"/>
</dbReference>
<proteinExistence type="predicted"/>
<feature type="transmembrane region" description="Helical" evidence="6">
    <location>
        <begin position="106"/>
        <end position="128"/>
    </location>
</feature>
<comment type="caution">
    <text evidence="7">The sequence shown here is derived from an EMBL/GenBank/DDBJ whole genome shotgun (WGS) entry which is preliminary data.</text>
</comment>
<dbReference type="InterPro" id="IPR010573">
    <property type="entry name" value="MFS_Str1/Tri12-like"/>
</dbReference>
<sequence>MLATNIVALVTVYFSYHPAKPLLTAQQTTRQILKNFDYVGAFLILTGPTLVFVGVINVSEYSPKSAHFLGPFISGLILLICLALWEVFGTKNPLLHPFLFSRFRTFTLICIVTFLSGGLFFYGVQALFPQYLVLVYGDDATQTGIDGMPLGAGTWIGGISSSFLLQYLGPRIGTTATLTLGAFMTALFTPLLALADGSSKSMVYAFSCLAGFVPDELIGLAVGTIGFMRSVGGAAGISIFSSILTSKAATFIPAQVVPAALKAGLPETSLAEFLGILTGAVQGQEITKVPGVTSDIIVKSTAALKGAYLASFKYVWYSGIAFSVLAFFLTFFIKDLSPHMTTKIPQHLKEEEVKDNPSARMVEDNRIEKDVAQQNASTL</sequence>
<dbReference type="PANTHER" id="PTHR23501">
    <property type="entry name" value="MAJOR FACILITATOR SUPERFAMILY"/>
    <property type="match status" value="1"/>
</dbReference>
<evidence type="ECO:0000256" key="1">
    <source>
        <dbReference type="ARBA" id="ARBA00004141"/>
    </source>
</evidence>
<reference evidence="7 8" key="1">
    <citation type="submission" date="2023-08" db="EMBL/GenBank/DDBJ databases">
        <title>Black Yeasts Isolated from many extreme environments.</title>
        <authorList>
            <person name="Coleine C."/>
            <person name="Stajich J.E."/>
            <person name="Selbmann L."/>
        </authorList>
    </citation>
    <scope>NUCLEOTIDE SEQUENCE [LARGE SCALE GENOMIC DNA]</scope>
    <source>
        <strain evidence="7 8">CCFEE 6328</strain>
    </source>
</reference>
<evidence type="ECO:0000256" key="3">
    <source>
        <dbReference type="ARBA" id="ARBA00022692"/>
    </source>
</evidence>
<name>A0ABR0ITZ9_9EURO</name>
<feature type="transmembrane region" description="Helical" evidence="6">
    <location>
        <begin position="68"/>
        <end position="85"/>
    </location>
</feature>
<gene>
    <name evidence="7" type="ORF">LTR69_011519</name>
</gene>
<protein>
    <recommendedName>
        <fullName evidence="9">Major facilitator superfamily (MFS) profile domain-containing protein</fullName>
    </recommendedName>
</protein>
<evidence type="ECO:0000256" key="6">
    <source>
        <dbReference type="SAM" id="Phobius"/>
    </source>
</evidence>
<dbReference type="Gene3D" id="1.20.1250.20">
    <property type="entry name" value="MFS general substrate transporter like domains"/>
    <property type="match status" value="1"/>
</dbReference>
<evidence type="ECO:0000313" key="7">
    <source>
        <dbReference type="EMBL" id="KAK5047403.1"/>
    </source>
</evidence>
<evidence type="ECO:0000313" key="8">
    <source>
        <dbReference type="Proteomes" id="UP001345691"/>
    </source>
</evidence>
<feature type="transmembrane region" description="Helical" evidence="6">
    <location>
        <begin position="36"/>
        <end position="56"/>
    </location>
</feature>
<feature type="transmembrane region" description="Helical" evidence="6">
    <location>
        <begin position="148"/>
        <end position="168"/>
    </location>
</feature>
<keyword evidence="5 6" id="KW-0472">Membrane</keyword>
<dbReference type="PANTHER" id="PTHR23501:SF109">
    <property type="entry name" value="MAJOR FACILITATOR SUPERFAMILY (MFS) PROFILE DOMAIN-CONTAINING PROTEIN-RELATED"/>
    <property type="match status" value="1"/>
</dbReference>
<keyword evidence="3 6" id="KW-0812">Transmembrane</keyword>
<keyword evidence="8" id="KW-1185">Reference proteome</keyword>
<comment type="subcellular location">
    <subcellularLocation>
        <location evidence="1">Membrane</location>
        <topology evidence="1">Multi-pass membrane protein</topology>
    </subcellularLocation>
</comment>
<organism evidence="7 8">
    <name type="scientific">Exophiala sideris</name>
    <dbReference type="NCBI Taxonomy" id="1016849"/>
    <lineage>
        <taxon>Eukaryota</taxon>
        <taxon>Fungi</taxon>
        <taxon>Dikarya</taxon>
        <taxon>Ascomycota</taxon>
        <taxon>Pezizomycotina</taxon>
        <taxon>Eurotiomycetes</taxon>
        <taxon>Chaetothyriomycetidae</taxon>
        <taxon>Chaetothyriales</taxon>
        <taxon>Herpotrichiellaceae</taxon>
        <taxon>Exophiala</taxon>
    </lineage>
</organism>
<accession>A0ABR0ITZ9</accession>
<evidence type="ECO:0000256" key="5">
    <source>
        <dbReference type="ARBA" id="ARBA00023136"/>
    </source>
</evidence>
<dbReference type="Proteomes" id="UP001345691">
    <property type="component" value="Unassembled WGS sequence"/>
</dbReference>
<dbReference type="EMBL" id="JAVRRF010000113">
    <property type="protein sequence ID" value="KAK5047403.1"/>
    <property type="molecule type" value="Genomic_DNA"/>
</dbReference>
<dbReference type="Pfam" id="PF06609">
    <property type="entry name" value="TRI12"/>
    <property type="match status" value="1"/>
</dbReference>
<evidence type="ECO:0008006" key="9">
    <source>
        <dbReference type="Google" id="ProtNLM"/>
    </source>
</evidence>
<keyword evidence="2" id="KW-0813">Transport</keyword>
<dbReference type="InterPro" id="IPR036259">
    <property type="entry name" value="MFS_trans_sf"/>
</dbReference>
<feature type="transmembrane region" description="Helical" evidence="6">
    <location>
        <begin position="314"/>
        <end position="333"/>
    </location>
</feature>
<evidence type="ECO:0000256" key="2">
    <source>
        <dbReference type="ARBA" id="ARBA00022448"/>
    </source>
</evidence>
<keyword evidence="4 6" id="KW-1133">Transmembrane helix</keyword>
<evidence type="ECO:0000256" key="4">
    <source>
        <dbReference type="ARBA" id="ARBA00022989"/>
    </source>
</evidence>